<protein>
    <recommendedName>
        <fullName evidence="7">Protein-methionine-sulfoxide reductase heme-binding subunit MsrQ</fullName>
    </recommendedName>
    <alternativeName>
        <fullName evidence="7">Flavocytochrome MsrQ</fullName>
    </alternativeName>
</protein>
<dbReference type="GO" id="GO:0016679">
    <property type="term" value="F:oxidoreductase activity, acting on diphenols and related substances as donors"/>
    <property type="evidence" value="ECO:0007669"/>
    <property type="project" value="TreeGrafter"/>
</dbReference>
<comment type="caution">
    <text evidence="10">The sequence shown here is derived from an EMBL/GenBank/DDBJ whole genome shotgun (WGS) entry which is preliminary data.</text>
</comment>
<feature type="domain" description="Ferric oxidoreductase" evidence="8">
    <location>
        <begin position="39"/>
        <end position="150"/>
    </location>
</feature>
<evidence type="ECO:0000313" key="10">
    <source>
        <dbReference type="EMBL" id="RIY40887.1"/>
    </source>
</evidence>
<dbReference type="PANTHER" id="PTHR36964">
    <property type="entry name" value="PROTEIN-METHIONINE-SULFOXIDE REDUCTASE HEME-BINDING SUBUNIT MSRQ"/>
    <property type="match status" value="1"/>
</dbReference>
<evidence type="ECO:0000256" key="7">
    <source>
        <dbReference type="HAMAP-Rule" id="MF_01207"/>
    </source>
</evidence>
<dbReference type="EMBL" id="NQOU01000001">
    <property type="protein sequence ID" value="RII84109.1"/>
    <property type="molecule type" value="Genomic_DNA"/>
</dbReference>
<evidence type="ECO:0000256" key="5">
    <source>
        <dbReference type="ARBA" id="ARBA00023004"/>
    </source>
</evidence>
<dbReference type="InterPro" id="IPR022837">
    <property type="entry name" value="MsrQ-like"/>
</dbReference>
<dbReference type="PANTHER" id="PTHR36964:SF1">
    <property type="entry name" value="PROTEIN-METHIONINE-SULFOXIDE REDUCTASE HEME-BINDING SUBUNIT MSRQ"/>
    <property type="match status" value="1"/>
</dbReference>
<keyword evidence="2 7" id="KW-0813">Transport</keyword>
<evidence type="ECO:0000256" key="1">
    <source>
        <dbReference type="ARBA" id="ARBA00004141"/>
    </source>
</evidence>
<reference evidence="11 12" key="1">
    <citation type="submission" date="2017-08" db="EMBL/GenBank/DDBJ databases">
        <title>Pusillimonas indicus sp. nov., a member of the family Alcaligenaceae isolated from surface seawater.</title>
        <authorList>
            <person name="Li J."/>
        </authorList>
    </citation>
    <scope>NUCLEOTIDE SEQUENCE [LARGE SCALE GENOMIC DNA]</scope>
    <source>
        <strain evidence="9 12">17-4A</strain>
        <strain evidence="10 11">L52-1-41</strain>
    </source>
</reference>
<keyword evidence="7" id="KW-0249">Electron transport</keyword>
<dbReference type="HAMAP" id="MF_01207">
    <property type="entry name" value="MsrQ"/>
    <property type="match status" value="1"/>
</dbReference>
<comment type="caution">
    <text evidence="7">Lacks conserved residue(s) required for the propagation of feature annotation.</text>
</comment>
<dbReference type="Pfam" id="PF01794">
    <property type="entry name" value="Ferric_reduct"/>
    <property type="match status" value="1"/>
</dbReference>
<gene>
    <name evidence="7" type="primary">msrQ</name>
    <name evidence="9" type="ORF">CJO09_02425</name>
    <name evidence="10" type="ORF">CJP73_08830</name>
</gene>
<comment type="function">
    <text evidence="7">Part of the MsrPQ system that repairs oxidized periplasmic proteins containing methionine sulfoxide residues (Met-O), using respiratory chain electrons. Thus protects these proteins from oxidative-stress damage caused by reactive species of oxygen and chlorine generated by the host defense mechanisms. MsrPQ is essential for the maintenance of envelope integrity under bleach stress, rescuing a wide series of structurally unrelated periplasmic proteins from methionine oxidation. MsrQ provides electrons for reduction to the reductase catalytic subunit MsrP, using the quinone pool of the respiratory chain.</text>
</comment>
<accession>A0A3A1YXU1</accession>
<keyword evidence="3 7" id="KW-0812">Transmembrane</keyword>
<name>A0A3A1YXU1_9BURK</name>
<comment type="subcellular location">
    <subcellularLocation>
        <location evidence="7">Cell membrane</location>
        <topology evidence="7">Multi-pass membrane protein</topology>
    </subcellularLocation>
    <subcellularLocation>
        <location evidence="1">Membrane</location>
        <topology evidence="1">Multi-pass membrane protein</topology>
    </subcellularLocation>
</comment>
<dbReference type="GO" id="GO:0005886">
    <property type="term" value="C:plasma membrane"/>
    <property type="evidence" value="ECO:0007669"/>
    <property type="project" value="UniProtKB-SubCell"/>
</dbReference>
<dbReference type="InterPro" id="IPR013130">
    <property type="entry name" value="Fe3_Rdtase_TM_dom"/>
</dbReference>
<keyword evidence="7" id="KW-0288">FMN</keyword>
<dbReference type="RefSeq" id="WP_119440921.1">
    <property type="nucleotide sequence ID" value="NZ_CP170494.1"/>
</dbReference>
<evidence type="ECO:0000313" key="11">
    <source>
        <dbReference type="Proteomes" id="UP000266206"/>
    </source>
</evidence>
<comment type="similarity">
    <text evidence="7">Belongs to the MsrQ family.</text>
</comment>
<comment type="subunit">
    <text evidence="7">Heterodimer of a catalytic subunit (MsrP) and a heme-binding subunit (MsrQ).</text>
</comment>
<keyword evidence="7" id="KW-0479">Metal-binding</keyword>
<evidence type="ECO:0000256" key="4">
    <source>
        <dbReference type="ARBA" id="ARBA00022989"/>
    </source>
</evidence>
<organism evidence="10 11">
    <name type="scientific">Neopusillimonas maritima</name>
    <dbReference type="NCBI Taxonomy" id="2026239"/>
    <lineage>
        <taxon>Bacteria</taxon>
        <taxon>Pseudomonadati</taxon>
        <taxon>Pseudomonadota</taxon>
        <taxon>Betaproteobacteria</taxon>
        <taxon>Burkholderiales</taxon>
        <taxon>Alcaligenaceae</taxon>
        <taxon>Neopusillimonas</taxon>
    </lineage>
</organism>
<dbReference type="GO" id="GO:0046872">
    <property type="term" value="F:metal ion binding"/>
    <property type="evidence" value="ECO:0007669"/>
    <property type="project" value="UniProtKB-KW"/>
</dbReference>
<proteinExistence type="inferred from homology"/>
<evidence type="ECO:0000256" key="2">
    <source>
        <dbReference type="ARBA" id="ARBA00022448"/>
    </source>
</evidence>
<comment type="cofactor">
    <cofactor evidence="7">
        <name>FMN</name>
        <dbReference type="ChEBI" id="CHEBI:58210"/>
    </cofactor>
    <text evidence="7">Binds 1 FMN per subunit.</text>
</comment>
<comment type="cofactor">
    <cofactor evidence="7">
        <name>heme b</name>
        <dbReference type="ChEBI" id="CHEBI:60344"/>
    </cofactor>
    <text evidence="7">Binds 1 heme b (iron(II)-protoporphyrin IX) group per subunit.</text>
</comment>
<dbReference type="GO" id="GO:0030091">
    <property type="term" value="P:protein repair"/>
    <property type="evidence" value="ECO:0007669"/>
    <property type="project" value="UniProtKB-UniRule"/>
</dbReference>
<evidence type="ECO:0000259" key="8">
    <source>
        <dbReference type="Pfam" id="PF01794"/>
    </source>
</evidence>
<dbReference type="OrthoDB" id="9788328at2"/>
<keyword evidence="5 7" id="KW-0408">Iron</keyword>
<dbReference type="AlphaFoldDB" id="A0A3A1YXU1"/>
<feature type="transmembrane region" description="Helical" evidence="7">
    <location>
        <begin position="168"/>
        <end position="184"/>
    </location>
</feature>
<dbReference type="GO" id="GO:0009055">
    <property type="term" value="F:electron transfer activity"/>
    <property type="evidence" value="ECO:0007669"/>
    <property type="project" value="UniProtKB-UniRule"/>
</dbReference>
<keyword evidence="6 7" id="KW-0472">Membrane</keyword>
<feature type="transmembrane region" description="Helical" evidence="7">
    <location>
        <begin position="140"/>
        <end position="156"/>
    </location>
</feature>
<dbReference type="Proteomes" id="UP000266206">
    <property type="component" value="Unassembled WGS sequence"/>
</dbReference>
<keyword evidence="4 7" id="KW-1133">Transmembrane helix</keyword>
<evidence type="ECO:0000313" key="9">
    <source>
        <dbReference type="EMBL" id="RII84109.1"/>
    </source>
</evidence>
<dbReference type="Proteomes" id="UP000266483">
    <property type="component" value="Unassembled WGS sequence"/>
</dbReference>
<evidence type="ECO:0000256" key="3">
    <source>
        <dbReference type="ARBA" id="ARBA00022692"/>
    </source>
</evidence>
<dbReference type="GO" id="GO:0010181">
    <property type="term" value="F:FMN binding"/>
    <property type="evidence" value="ECO:0007669"/>
    <property type="project" value="UniProtKB-UniRule"/>
</dbReference>
<keyword evidence="12" id="KW-1185">Reference proteome</keyword>
<evidence type="ECO:0000313" key="12">
    <source>
        <dbReference type="Proteomes" id="UP000266483"/>
    </source>
</evidence>
<keyword evidence="7" id="KW-0349">Heme</keyword>
<feature type="transmembrane region" description="Helical" evidence="7">
    <location>
        <begin position="71"/>
        <end position="89"/>
    </location>
</feature>
<keyword evidence="7" id="KW-1003">Cell membrane</keyword>
<feature type="transmembrane region" description="Helical" evidence="7">
    <location>
        <begin position="104"/>
        <end position="128"/>
    </location>
</feature>
<dbReference type="GO" id="GO:0020037">
    <property type="term" value="F:heme binding"/>
    <property type="evidence" value="ECO:0007669"/>
    <property type="project" value="UniProtKB-UniRule"/>
</dbReference>
<evidence type="ECO:0000256" key="6">
    <source>
        <dbReference type="ARBA" id="ARBA00023136"/>
    </source>
</evidence>
<feature type="transmembrane region" description="Helical" evidence="7">
    <location>
        <begin position="41"/>
        <end position="59"/>
    </location>
</feature>
<keyword evidence="7" id="KW-0285">Flavoprotein</keyword>
<sequence>MISVLMFFACLYPVFLWVGLGLTGGLTANPPEYLIRSSGEWALVALCVVLLATPLSRYARISVLLKHRRMLGLFAYFYSILHLLGWAFWEQGFGLEAMWLDVVTRWFITVGVVAFVLLTPLALTSTYGWMRRLGRNWKRLHYGIYPAIGLSIWHFWLVRAGKNDFFEVWIYLAVVFLLCLPRIIQLRHHK</sequence>
<dbReference type="EMBL" id="NQYH01000006">
    <property type="protein sequence ID" value="RIY40887.1"/>
    <property type="molecule type" value="Genomic_DNA"/>
</dbReference>